<sequence length="104" mass="11951">MVSAFTVRSTNTFLSHILTLTSSKECRVVQMIRFHALAKALSKQPIKVVRQCNDSAIQLSNCYFLALNYQQNWSNQAMALGLEKIHSLHWSLNCEIDRPLELER</sequence>
<dbReference type="EMBL" id="CCYD01001204">
    <property type="protein sequence ID" value="CEG44639.1"/>
    <property type="molecule type" value="Genomic_DNA"/>
</dbReference>
<dbReference type="Proteomes" id="UP000054928">
    <property type="component" value="Unassembled WGS sequence"/>
</dbReference>
<evidence type="ECO:0000313" key="2">
    <source>
        <dbReference type="Proteomes" id="UP000054928"/>
    </source>
</evidence>
<reference evidence="2" key="1">
    <citation type="submission" date="2014-09" db="EMBL/GenBank/DDBJ databases">
        <authorList>
            <person name="Sharma Rahul"/>
            <person name="Thines Marco"/>
        </authorList>
    </citation>
    <scope>NUCLEOTIDE SEQUENCE [LARGE SCALE GENOMIC DNA]</scope>
</reference>
<name>A0A0P1ASD2_PLAHL</name>
<dbReference type="AlphaFoldDB" id="A0A0P1ASD2"/>
<dbReference type="GeneID" id="36396040"/>
<organism evidence="1 2">
    <name type="scientific">Plasmopara halstedii</name>
    <name type="common">Downy mildew of sunflower</name>
    <dbReference type="NCBI Taxonomy" id="4781"/>
    <lineage>
        <taxon>Eukaryota</taxon>
        <taxon>Sar</taxon>
        <taxon>Stramenopiles</taxon>
        <taxon>Oomycota</taxon>
        <taxon>Peronosporomycetes</taxon>
        <taxon>Peronosporales</taxon>
        <taxon>Peronosporaceae</taxon>
        <taxon>Plasmopara</taxon>
    </lineage>
</organism>
<protein>
    <submittedName>
        <fullName evidence="1">Uncharacterized protein</fullName>
    </submittedName>
</protein>
<evidence type="ECO:0000313" key="1">
    <source>
        <dbReference type="EMBL" id="CEG44639.1"/>
    </source>
</evidence>
<proteinExistence type="predicted"/>
<dbReference type="RefSeq" id="XP_024581008.1">
    <property type="nucleotide sequence ID" value="XM_024730763.1"/>
</dbReference>
<keyword evidence="2" id="KW-1185">Reference proteome</keyword>
<accession>A0A0P1ASD2</accession>